<dbReference type="Proteomes" id="UP000596660">
    <property type="component" value="Unplaced"/>
</dbReference>
<protein>
    <recommendedName>
        <fullName evidence="2">PB1-like domain-containing protein</fullName>
    </recommendedName>
</protein>
<name>A0A803NB66_CHEQI</name>
<evidence type="ECO:0000259" key="2">
    <source>
        <dbReference type="Pfam" id="PF26130"/>
    </source>
</evidence>
<dbReference type="InterPro" id="IPR058594">
    <property type="entry name" value="PB1-like_dom_pln"/>
</dbReference>
<organism evidence="3 4">
    <name type="scientific">Chenopodium quinoa</name>
    <name type="common">Quinoa</name>
    <dbReference type="NCBI Taxonomy" id="63459"/>
    <lineage>
        <taxon>Eukaryota</taxon>
        <taxon>Viridiplantae</taxon>
        <taxon>Streptophyta</taxon>
        <taxon>Embryophyta</taxon>
        <taxon>Tracheophyta</taxon>
        <taxon>Spermatophyta</taxon>
        <taxon>Magnoliopsida</taxon>
        <taxon>eudicotyledons</taxon>
        <taxon>Gunneridae</taxon>
        <taxon>Pentapetalae</taxon>
        <taxon>Caryophyllales</taxon>
        <taxon>Chenopodiaceae</taxon>
        <taxon>Chenopodioideae</taxon>
        <taxon>Atripliceae</taxon>
        <taxon>Chenopodium</taxon>
    </lineage>
</organism>
<reference evidence="3" key="1">
    <citation type="journal article" date="2017" name="Nature">
        <title>The genome of Chenopodium quinoa.</title>
        <authorList>
            <person name="Jarvis D.E."/>
            <person name="Ho Y.S."/>
            <person name="Lightfoot D.J."/>
            <person name="Schmoeckel S.M."/>
            <person name="Li B."/>
            <person name="Borm T.J.A."/>
            <person name="Ohyanagi H."/>
            <person name="Mineta K."/>
            <person name="Michell C.T."/>
            <person name="Saber N."/>
            <person name="Kharbatia N.M."/>
            <person name="Rupper R.R."/>
            <person name="Sharp A.R."/>
            <person name="Dally N."/>
            <person name="Boughton B.A."/>
            <person name="Woo Y.H."/>
            <person name="Gao G."/>
            <person name="Schijlen E.G.W.M."/>
            <person name="Guo X."/>
            <person name="Momin A.A."/>
            <person name="Negrao S."/>
            <person name="Al-Babili S."/>
            <person name="Gehring C."/>
            <person name="Roessner U."/>
            <person name="Jung C."/>
            <person name="Murphy K."/>
            <person name="Arold S.T."/>
            <person name="Gojobori T."/>
            <person name="van der Linden C.G."/>
            <person name="van Loo E.N."/>
            <person name="Jellen E.N."/>
            <person name="Maughan P.J."/>
            <person name="Tester M."/>
        </authorList>
    </citation>
    <scope>NUCLEOTIDE SEQUENCE [LARGE SCALE GENOMIC DNA]</scope>
    <source>
        <strain evidence="3">cv. PI 614886</strain>
    </source>
</reference>
<sequence>MADDISPYIILHHEGQWKNNPISEYVGGQVKVFNELGDDFYGTFLKSLINSLGYNNVIKLHYCDPLKNMSNGVRFLSYDDCTFTKFKSILFEYKIVDVYIEHDHEDVHGFDIGSGNAFGCSSQSFVVDEPEEVGLGQNACIINLEDFIYYEEEGSDNDDVKGREIDVSNDDGEESASDPESPPTLIMRKTVVTFSHNL</sequence>
<dbReference type="Pfam" id="PF26130">
    <property type="entry name" value="PB1-like"/>
    <property type="match status" value="1"/>
</dbReference>
<accession>A0A803NB66</accession>
<evidence type="ECO:0000256" key="1">
    <source>
        <dbReference type="SAM" id="MobiDB-lite"/>
    </source>
</evidence>
<dbReference type="Gramene" id="AUR62043275-RA">
    <property type="protein sequence ID" value="AUR62043275-RA:cds"/>
    <property type="gene ID" value="AUR62043275"/>
</dbReference>
<feature type="region of interest" description="Disordered" evidence="1">
    <location>
        <begin position="155"/>
        <end position="184"/>
    </location>
</feature>
<keyword evidence="4" id="KW-1185">Reference proteome</keyword>
<dbReference type="AlphaFoldDB" id="A0A803NB66"/>
<feature type="compositionally biased region" description="Acidic residues" evidence="1">
    <location>
        <begin position="167"/>
        <end position="177"/>
    </location>
</feature>
<evidence type="ECO:0000313" key="3">
    <source>
        <dbReference type="EnsemblPlants" id="AUR62043275-RA:cds"/>
    </source>
</evidence>
<evidence type="ECO:0000313" key="4">
    <source>
        <dbReference type="Proteomes" id="UP000596660"/>
    </source>
</evidence>
<reference evidence="3" key="2">
    <citation type="submission" date="2021-03" db="UniProtKB">
        <authorList>
            <consortium name="EnsemblPlants"/>
        </authorList>
    </citation>
    <scope>IDENTIFICATION</scope>
</reference>
<feature type="domain" description="PB1-like" evidence="2">
    <location>
        <begin position="2"/>
        <end position="102"/>
    </location>
</feature>
<proteinExistence type="predicted"/>
<dbReference type="EnsemblPlants" id="AUR62043275-RA">
    <property type="protein sequence ID" value="AUR62043275-RA:cds"/>
    <property type="gene ID" value="AUR62043275"/>
</dbReference>